<dbReference type="InParanoid" id="L9KVI3"/>
<evidence type="ECO:0000313" key="2">
    <source>
        <dbReference type="Proteomes" id="UP000011518"/>
    </source>
</evidence>
<name>L9KVI3_TUPCH</name>
<dbReference type="Proteomes" id="UP000011518">
    <property type="component" value="Unassembled WGS sequence"/>
</dbReference>
<sequence length="372" mass="40904">MRNKRTFGHQPNAQETCLRPASDLKQEGVRARGCVSTWVCECFVLLREVVDAFLIVQFGSIHGLLDPDALLPHEDVHSKPSLTDCEMETFSFPPKSTEYTRWGQSALEHGVDYAVDVLIHAGDTGKTDSRSPRIRHSATVSPGLSLSHRPLESMPVTVAPQEQDDSLRRCPSWWLTAVAACTSQLREGAPAVLRSFGSFANQACTCALEMTDPGGPYALPLLSTLTNTGVITVFTRSAAVTPRARHSARCSTRAVLVLTLNDAIIVRRALVMELDIFTVNWTRAHPQWIQALVGRSQGRSDLPLQGMLTRCEQSVQISTNPSAIRTAKRLQTRQNEPNAVWLRLCVQWAASRAEGFGLQSMVSAPPAMTLLH</sequence>
<keyword evidence="2" id="KW-1185">Reference proteome</keyword>
<proteinExistence type="predicted"/>
<dbReference type="EMBL" id="KB320634">
    <property type="protein sequence ID" value="ELW66935.1"/>
    <property type="molecule type" value="Genomic_DNA"/>
</dbReference>
<reference evidence="2" key="1">
    <citation type="submission" date="2012-07" db="EMBL/GenBank/DDBJ databases">
        <title>Genome of the Chinese tree shrew, a rising model animal genetically related to primates.</title>
        <authorList>
            <person name="Zhang G."/>
            <person name="Fan Y."/>
            <person name="Yao Y."/>
            <person name="Huang Z."/>
        </authorList>
    </citation>
    <scope>NUCLEOTIDE SEQUENCE [LARGE SCALE GENOMIC DNA]</scope>
</reference>
<reference evidence="2" key="2">
    <citation type="journal article" date="2013" name="Nat. Commun.">
        <title>Genome of the Chinese tree shrew.</title>
        <authorList>
            <person name="Fan Y."/>
            <person name="Huang Z.Y."/>
            <person name="Cao C.C."/>
            <person name="Chen C.S."/>
            <person name="Chen Y.X."/>
            <person name="Fan D.D."/>
            <person name="He J."/>
            <person name="Hou H.L."/>
            <person name="Hu L."/>
            <person name="Hu X.T."/>
            <person name="Jiang X.T."/>
            <person name="Lai R."/>
            <person name="Lang Y.S."/>
            <person name="Liang B."/>
            <person name="Liao S.G."/>
            <person name="Mu D."/>
            <person name="Ma Y.Y."/>
            <person name="Niu Y.Y."/>
            <person name="Sun X.Q."/>
            <person name="Xia J.Q."/>
            <person name="Xiao J."/>
            <person name="Xiong Z.Q."/>
            <person name="Xu L."/>
            <person name="Yang L."/>
            <person name="Zhang Y."/>
            <person name="Zhao W."/>
            <person name="Zhao X.D."/>
            <person name="Zheng Y.T."/>
            <person name="Zhou J.M."/>
            <person name="Zhu Y.B."/>
            <person name="Zhang G.J."/>
            <person name="Wang J."/>
            <person name="Yao Y.G."/>
        </authorList>
    </citation>
    <scope>NUCLEOTIDE SEQUENCE [LARGE SCALE GENOMIC DNA]</scope>
</reference>
<protein>
    <submittedName>
        <fullName evidence="1">Uncharacterized protein</fullName>
    </submittedName>
</protein>
<evidence type="ECO:0000313" key="1">
    <source>
        <dbReference type="EMBL" id="ELW66935.1"/>
    </source>
</evidence>
<organism evidence="1 2">
    <name type="scientific">Tupaia chinensis</name>
    <name type="common">Chinese tree shrew</name>
    <name type="synonym">Tupaia belangeri chinensis</name>
    <dbReference type="NCBI Taxonomy" id="246437"/>
    <lineage>
        <taxon>Eukaryota</taxon>
        <taxon>Metazoa</taxon>
        <taxon>Chordata</taxon>
        <taxon>Craniata</taxon>
        <taxon>Vertebrata</taxon>
        <taxon>Euteleostomi</taxon>
        <taxon>Mammalia</taxon>
        <taxon>Eutheria</taxon>
        <taxon>Euarchontoglires</taxon>
        <taxon>Scandentia</taxon>
        <taxon>Tupaiidae</taxon>
        <taxon>Tupaia</taxon>
    </lineage>
</organism>
<dbReference type="AlphaFoldDB" id="L9KVI3"/>
<gene>
    <name evidence="1" type="ORF">TREES_T100020530</name>
</gene>
<accession>L9KVI3</accession>